<proteinExistence type="predicted"/>
<sequence>MGRLQQRILGTLTLGGSFVGMVLIAGEMVKISNTLAMLLYAAFLLIYAWGVWCGIRIFENHPSGARMGFWYWLIQVPVLSSPVFGYFFAAGGFITFILQPSNWGYHFNLHFGSAFSASFFESHQPFYFGVNVFALFIALWLATKRRG</sequence>
<keyword evidence="3" id="KW-1185">Reference proteome</keyword>
<dbReference type="RefSeq" id="WP_126791303.1">
    <property type="nucleotide sequence ID" value="NZ_PIPI01000001.1"/>
</dbReference>
<dbReference type="EMBL" id="PIPI01000001">
    <property type="protein sequence ID" value="RUO21978.1"/>
    <property type="molecule type" value="Genomic_DNA"/>
</dbReference>
<dbReference type="AlphaFoldDB" id="A0A432VZA7"/>
<comment type="caution">
    <text evidence="2">The sequence shown here is derived from an EMBL/GenBank/DDBJ whole genome shotgun (WGS) entry which is preliminary data.</text>
</comment>
<protein>
    <submittedName>
        <fullName evidence="2">Uncharacterized protein</fullName>
    </submittedName>
</protein>
<feature type="transmembrane region" description="Helical" evidence="1">
    <location>
        <begin position="126"/>
        <end position="143"/>
    </location>
</feature>
<name>A0A432VZA7_9GAMM</name>
<gene>
    <name evidence="2" type="ORF">CWE06_03815</name>
</gene>
<dbReference type="Proteomes" id="UP000288212">
    <property type="component" value="Unassembled WGS sequence"/>
</dbReference>
<evidence type="ECO:0000256" key="1">
    <source>
        <dbReference type="SAM" id="Phobius"/>
    </source>
</evidence>
<keyword evidence="1" id="KW-1133">Transmembrane helix</keyword>
<evidence type="ECO:0000313" key="2">
    <source>
        <dbReference type="EMBL" id="RUO21978.1"/>
    </source>
</evidence>
<organism evidence="2 3">
    <name type="scientific">Aliidiomarina haloalkalitolerans</name>
    <dbReference type="NCBI Taxonomy" id="859059"/>
    <lineage>
        <taxon>Bacteria</taxon>
        <taxon>Pseudomonadati</taxon>
        <taxon>Pseudomonadota</taxon>
        <taxon>Gammaproteobacteria</taxon>
        <taxon>Alteromonadales</taxon>
        <taxon>Idiomarinaceae</taxon>
        <taxon>Aliidiomarina</taxon>
    </lineage>
</organism>
<accession>A0A432VZA7</accession>
<reference evidence="2 3" key="1">
    <citation type="journal article" date="2011" name="Front. Microbiol.">
        <title>Genomic signatures of strain selection and enhancement in Bacillus atrophaeus var. globigii, a historical biowarfare simulant.</title>
        <authorList>
            <person name="Gibbons H.S."/>
            <person name="Broomall S.M."/>
            <person name="McNew L.A."/>
            <person name="Daligault H."/>
            <person name="Chapman C."/>
            <person name="Bruce D."/>
            <person name="Karavis M."/>
            <person name="Krepps M."/>
            <person name="McGregor P.A."/>
            <person name="Hong C."/>
            <person name="Park K.H."/>
            <person name="Akmal A."/>
            <person name="Feldman A."/>
            <person name="Lin J.S."/>
            <person name="Chang W.E."/>
            <person name="Higgs B.W."/>
            <person name="Demirev P."/>
            <person name="Lindquist J."/>
            <person name="Liem A."/>
            <person name="Fochler E."/>
            <person name="Read T.D."/>
            <person name="Tapia R."/>
            <person name="Johnson S."/>
            <person name="Bishop-Lilly K.A."/>
            <person name="Detter C."/>
            <person name="Han C."/>
            <person name="Sozhamannan S."/>
            <person name="Rosenzweig C.N."/>
            <person name="Skowronski E.W."/>
        </authorList>
    </citation>
    <scope>NUCLEOTIDE SEQUENCE [LARGE SCALE GENOMIC DNA]</scope>
    <source>
        <strain evidence="2 3">AK5</strain>
    </source>
</reference>
<dbReference type="OrthoDB" id="6058359at2"/>
<feature type="transmembrane region" description="Helical" evidence="1">
    <location>
        <begin position="37"/>
        <end position="58"/>
    </location>
</feature>
<feature type="transmembrane region" description="Helical" evidence="1">
    <location>
        <begin position="7"/>
        <end position="25"/>
    </location>
</feature>
<keyword evidence="1" id="KW-0472">Membrane</keyword>
<keyword evidence="1" id="KW-0812">Transmembrane</keyword>
<evidence type="ECO:0000313" key="3">
    <source>
        <dbReference type="Proteomes" id="UP000288212"/>
    </source>
</evidence>
<feature type="transmembrane region" description="Helical" evidence="1">
    <location>
        <begin position="70"/>
        <end position="98"/>
    </location>
</feature>